<accession>A0A2N8HFG6</accession>
<dbReference type="Pfam" id="PF04230">
    <property type="entry name" value="PS_pyruv_trans"/>
    <property type="match status" value="1"/>
</dbReference>
<feature type="domain" description="Polysaccharide pyruvyl transferase" evidence="1">
    <location>
        <begin position="34"/>
        <end position="277"/>
    </location>
</feature>
<reference evidence="2 3" key="1">
    <citation type="journal article" date="2017" name="BMC Genomics">
        <title>Genome sequencing of 39 Akkermansia muciniphila isolates reveals its population structure, genomic and functional diverisity, and global distribution in mammalian gut microbiotas.</title>
        <authorList>
            <person name="Guo X."/>
            <person name="Li S."/>
            <person name="Zhang J."/>
            <person name="Wu F."/>
            <person name="Li X."/>
            <person name="Wu D."/>
            <person name="Zhang M."/>
            <person name="Ou Z."/>
            <person name="Jie Z."/>
            <person name="Yan Q."/>
            <person name="Li P."/>
            <person name="Yi J."/>
            <person name="Peng Y."/>
        </authorList>
    </citation>
    <scope>NUCLEOTIDE SEQUENCE [LARGE SCALE GENOMIC DNA]</scope>
    <source>
        <strain evidence="2 3">GP24</strain>
    </source>
</reference>
<evidence type="ECO:0000313" key="3">
    <source>
        <dbReference type="Proteomes" id="UP000236000"/>
    </source>
</evidence>
<dbReference type="EMBL" id="PJKA01000006">
    <property type="protein sequence ID" value="PNC18975.1"/>
    <property type="molecule type" value="Genomic_DNA"/>
</dbReference>
<organism evidence="2 3">
    <name type="scientific">Akkermansia muciniphila</name>
    <dbReference type="NCBI Taxonomy" id="239935"/>
    <lineage>
        <taxon>Bacteria</taxon>
        <taxon>Pseudomonadati</taxon>
        <taxon>Verrucomicrobiota</taxon>
        <taxon>Verrucomicrobiia</taxon>
        <taxon>Verrucomicrobiales</taxon>
        <taxon>Akkermansiaceae</taxon>
        <taxon>Akkermansia</taxon>
    </lineage>
</organism>
<dbReference type="Proteomes" id="UP000236000">
    <property type="component" value="Unassembled WGS sequence"/>
</dbReference>
<comment type="caution">
    <text evidence="2">The sequence shown here is derived from an EMBL/GenBank/DDBJ whole genome shotgun (WGS) entry which is preliminary data.</text>
</comment>
<gene>
    <name evidence="2" type="ORF">CXU22_04085</name>
</gene>
<evidence type="ECO:0000259" key="1">
    <source>
        <dbReference type="Pfam" id="PF04230"/>
    </source>
</evidence>
<dbReference type="AlphaFoldDB" id="A0A2N8HFG6"/>
<name>A0A2N8HFG6_9BACT</name>
<evidence type="ECO:0000313" key="2">
    <source>
        <dbReference type="EMBL" id="PNC18975.1"/>
    </source>
</evidence>
<protein>
    <recommendedName>
        <fullName evidence="1">Polysaccharide pyruvyl transferase domain-containing protein</fullName>
    </recommendedName>
</protein>
<sequence>MDCSRIPCSPVPVHEMMELLRELGPFHYMMNQGNVGDALIAASTVALFEREGLEFSSCGPELPAGKEEITLVYGGGGGFVPYFGMLPHYVRLFSDPRLRRCVILPQSFRDCDELVDVLDERFTVFCRERASYDYCLSRNGKARFMLADDMALAAEPEMLKKRPVRLPFLEMEERAWGKCMKKDTKTSLVTLPGAGKLAVCLRSDPESTGHAQSLKELPLNTDLSAYSVRVIDEVEHAFAYARWLLKALDQPDVILTDRLHLGISGALLGKEVFLMDNVYGKISGIYELSLRERFPRVHLLNELSEFPWLDKVLVAPDMDRCREKKAAHARRTGKAAALFKYLYYRKEENGMLRIKVCGLRVYKKRLG</sequence>
<dbReference type="InterPro" id="IPR007345">
    <property type="entry name" value="Polysacch_pyruvyl_Trfase"/>
</dbReference>
<proteinExistence type="predicted"/>